<dbReference type="Pfam" id="PF03916">
    <property type="entry name" value="NrfD"/>
    <property type="match status" value="1"/>
</dbReference>
<comment type="caution">
    <text evidence="9">The sequence shown here is derived from an EMBL/GenBank/DDBJ whole genome shotgun (WGS) entry which is preliminary data.</text>
</comment>
<proteinExistence type="inferred from homology"/>
<keyword evidence="3" id="KW-1003">Cell membrane</keyword>
<feature type="region of interest" description="Disordered" evidence="7">
    <location>
        <begin position="1"/>
        <end position="41"/>
    </location>
</feature>
<organism evidence="9 10">
    <name type="scientific">Actinomadura rugatobispora</name>
    <dbReference type="NCBI Taxonomy" id="1994"/>
    <lineage>
        <taxon>Bacteria</taxon>
        <taxon>Bacillati</taxon>
        <taxon>Actinomycetota</taxon>
        <taxon>Actinomycetes</taxon>
        <taxon>Streptosporangiales</taxon>
        <taxon>Thermomonosporaceae</taxon>
        <taxon>Actinomadura</taxon>
    </lineage>
</organism>
<comment type="subcellular location">
    <subcellularLocation>
        <location evidence="1">Cell membrane</location>
        <topology evidence="1">Multi-pass membrane protein</topology>
    </subcellularLocation>
</comment>
<accession>A0ABW0ZWI8</accession>
<dbReference type="InterPro" id="IPR052049">
    <property type="entry name" value="Electron_transfer_protein"/>
</dbReference>
<evidence type="ECO:0000313" key="10">
    <source>
        <dbReference type="Proteomes" id="UP001596074"/>
    </source>
</evidence>
<feature type="transmembrane region" description="Helical" evidence="8">
    <location>
        <begin position="239"/>
        <end position="257"/>
    </location>
</feature>
<dbReference type="RefSeq" id="WP_378280814.1">
    <property type="nucleotide sequence ID" value="NZ_JBHSON010000006.1"/>
</dbReference>
<evidence type="ECO:0000256" key="2">
    <source>
        <dbReference type="ARBA" id="ARBA00008929"/>
    </source>
</evidence>
<keyword evidence="6 8" id="KW-0472">Membrane</keyword>
<evidence type="ECO:0000256" key="5">
    <source>
        <dbReference type="ARBA" id="ARBA00022989"/>
    </source>
</evidence>
<sequence length="373" mass="38412">MSEAEVTREGERGRRPGREAVPGERGGYERPGPRRRRKGERTVVPEAEFGSYYGRPIIKEPPWAAVDIAGYLFFGGLAGGSSALAAGAELTGRPALARAGKIGALAAISLSTAALIHDLGRPARFLNMLRVVKPTSPMSMGSWILIAYGPATGVAAVTDVTGLLLRGGTTPHTPRKGKPSRLPPLRWRSATGTGTVPRIGRAATIWAGLSGAGVASYTSVLIANTAVPAWHEAHREMPFMFVGSGTIAASGLGLLAAPVHENAPARASAVFGAVLELAAGHRMRRRLGLLAEPYRKGRGGALMRAAQALTVAGTAGAAFAAGRSRLGAALAGGALLAGSACTRFGVFEAGRASARDPHYTVAAQRSGHAPAVE</sequence>
<reference evidence="10" key="1">
    <citation type="journal article" date="2019" name="Int. J. Syst. Evol. Microbiol.">
        <title>The Global Catalogue of Microorganisms (GCM) 10K type strain sequencing project: providing services to taxonomists for standard genome sequencing and annotation.</title>
        <authorList>
            <consortium name="The Broad Institute Genomics Platform"/>
            <consortium name="The Broad Institute Genome Sequencing Center for Infectious Disease"/>
            <person name="Wu L."/>
            <person name="Ma J."/>
        </authorList>
    </citation>
    <scope>NUCLEOTIDE SEQUENCE [LARGE SCALE GENOMIC DNA]</scope>
    <source>
        <strain evidence="10">KCTC 42087</strain>
    </source>
</reference>
<name>A0ABW0ZWI8_9ACTN</name>
<keyword evidence="10" id="KW-1185">Reference proteome</keyword>
<keyword evidence="5 8" id="KW-1133">Transmembrane helix</keyword>
<evidence type="ECO:0000256" key="7">
    <source>
        <dbReference type="SAM" id="MobiDB-lite"/>
    </source>
</evidence>
<evidence type="ECO:0000313" key="9">
    <source>
        <dbReference type="EMBL" id="MFC5745190.1"/>
    </source>
</evidence>
<gene>
    <name evidence="9" type="primary">nrfD</name>
    <name evidence="9" type="ORF">ACFPZN_06155</name>
</gene>
<evidence type="ECO:0000256" key="8">
    <source>
        <dbReference type="SAM" id="Phobius"/>
    </source>
</evidence>
<evidence type="ECO:0000256" key="6">
    <source>
        <dbReference type="ARBA" id="ARBA00023136"/>
    </source>
</evidence>
<protein>
    <submittedName>
        <fullName evidence="9">NrfD/PsrC family molybdoenzyme membrane anchor subunit</fullName>
    </submittedName>
</protein>
<dbReference type="InterPro" id="IPR005614">
    <property type="entry name" value="NrfD-like"/>
</dbReference>
<dbReference type="EMBL" id="JBHSON010000006">
    <property type="protein sequence ID" value="MFC5745190.1"/>
    <property type="molecule type" value="Genomic_DNA"/>
</dbReference>
<feature type="transmembrane region" description="Helical" evidence="8">
    <location>
        <begin position="140"/>
        <end position="165"/>
    </location>
</feature>
<evidence type="ECO:0000256" key="3">
    <source>
        <dbReference type="ARBA" id="ARBA00022475"/>
    </source>
</evidence>
<evidence type="ECO:0000256" key="1">
    <source>
        <dbReference type="ARBA" id="ARBA00004651"/>
    </source>
</evidence>
<dbReference type="PANTHER" id="PTHR34856:SF2">
    <property type="entry name" value="PROTEIN NRFD"/>
    <property type="match status" value="1"/>
</dbReference>
<keyword evidence="4 8" id="KW-0812">Transmembrane</keyword>
<feature type="transmembrane region" description="Helical" evidence="8">
    <location>
        <begin position="68"/>
        <end position="90"/>
    </location>
</feature>
<feature type="compositionally biased region" description="Basic and acidic residues" evidence="7">
    <location>
        <begin position="1"/>
        <end position="32"/>
    </location>
</feature>
<comment type="similarity">
    <text evidence="2">Belongs to the NrfD family.</text>
</comment>
<dbReference type="PANTHER" id="PTHR34856">
    <property type="entry name" value="PROTEIN NRFD"/>
    <property type="match status" value="1"/>
</dbReference>
<evidence type="ECO:0000256" key="4">
    <source>
        <dbReference type="ARBA" id="ARBA00022692"/>
    </source>
</evidence>
<dbReference type="Proteomes" id="UP001596074">
    <property type="component" value="Unassembled WGS sequence"/>
</dbReference>
<feature type="transmembrane region" description="Helical" evidence="8">
    <location>
        <begin position="102"/>
        <end position="120"/>
    </location>
</feature>
<dbReference type="Gene3D" id="1.20.1630.10">
    <property type="entry name" value="Formate dehydrogenase/DMSO reductase domain"/>
    <property type="match status" value="1"/>
</dbReference>